<dbReference type="GO" id="GO:0003677">
    <property type="term" value="F:DNA binding"/>
    <property type="evidence" value="ECO:0007669"/>
    <property type="project" value="InterPro"/>
</dbReference>
<evidence type="ECO:0000259" key="2">
    <source>
        <dbReference type="PROSITE" id="PS50937"/>
    </source>
</evidence>
<dbReference type="Proteomes" id="UP000321562">
    <property type="component" value="Unassembled WGS sequence"/>
</dbReference>
<dbReference type="PROSITE" id="PS50937">
    <property type="entry name" value="HTH_MERR_2"/>
    <property type="match status" value="1"/>
</dbReference>
<organism evidence="3 4">
    <name type="scientific">Paracoccus aurantiacus</name>
    <dbReference type="NCBI Taxonomy" id="2599412"/>
    <lineage>
        <taxon>Bacteria</taxon>
        <taxon>Pseudomonadati</taxon>
        <taxon>Pseudomonadota</taxon>
        <taxon>Alphaproteobacteria</taxon>
        <taxon>Rhodobacterales</taxon>
        <taxon>Paracoccaceae</taxon>
        <taxon>Paracoccus</taxon>
    </lineage>
</organism>
<dbReference type="RefSeq" id="WP_147095653.1">
    <property type="nucleotide sequence ID" value="NZ_JBHUFH010000002.1"/>
</dbReference>
<dbReference type="GO" id="GO:0006355">
    <property type="term" value="P:regulation of DNA-templated transcription"/>
    <property type="evidence" value="ECO:0007669"/>
    <property type="project" value="InterPro"/>
</dbReference>
<dbReference type="AlphaFoldDB" id="A0A5C6S7B3"/>
<feature type="compositionally biased region" description="Low complexity" evidence="1">
    <location>
        <begin position="118"/>
        <end position="127"/>
    </location>
</feature>
<dbReference type="SUPFAM" id="SSF46955">
    <property type="entry name" value="Putative DNA-binding domain"/>
    <property type="match status" value="1"/>
</dbReference>
<dbReference type="CDD" id="cd04765">
    <property type="entry name" value="HTH_MlrA-like_sg2"/>
    <property type="match status" value="1"/>
</dbReference>
<dbReference type="OrthoDB" id="9810140at2"/>
<accession>A0A5C6S7B3</accession>
<proteinExistence type="predicted"/>
<evidence type="ECO:0000313" key="4">
    <source>
        <dbReference type="Proteomes" id="UP000321562"/>
    </source>
</evidence>
<protein>
    <submittedName>
        <fullName evidence="3">MerR family transcriptional regulator</fullName>
    </submittedName>
</protein>
<evidence type="ECO:0000313" key="3">
    <source>
        <dbReference type="EMBL" id="TXB70381.1"/>
    </source>
</evidence>
<dbReference type="Gene3D" id="1.10.1660.10">
    <property type="match status" value="1"/>
</dbReference>
<dbReference type="InterPro" id="IPR009061">
    <property type="entry name" value="DNA-bd_dom_put_sf"/>
</dbReference>
<feature type="region of interest" description="Disordered" evidence="1">
    <location>
        <begin position="92"/>
        <end position="169"/>
    </location>
</feature>
<dbReference type="InterPro" id="IPR000551">
    <property type="entry name" value="MerR-type_HTH_dom"/>
</dbReference>
<dbReference type="EMBL" id="VOPL01000001">
    <property type="protein sequence ID" value="TXB70381.1"/>
    <property type="molecule type" value="Genomic_DNA"/>
</dbReference>
<sequence length="207" mass="22688">MKKAAEAFRSIGEVSQLVGVAPHVLRYWETQFPLFSPVKRRDGRRYYRPDDVRLAAGLCEILREEGVTIRGAKKQMTADRGASLKARGAARLGGDFAEETDMAPTEKQAPAPKKADRSNAGGKSAKSAGKRKANANADTLPLFPDFAQNRTGPDGARPQPSAAPRDWIRRLDDVRTGLRRLSRDDATKTHAAQLRDRLREARAGLAA</sequence>
<feature type="domain" description="HTH merR-type" evidence="2">
    <location>
        <begin position="10"/>
        <end position="78"/>
    </location>
</feature>
<dbReference type="SMART" id="SM00422">
    <property type="entry name" value="HTH_MERR"/>
    <property type="match status" value="1"/>
</dbReference>
<dbReference type="Pfam" id="PF13411">
    <property type="entry name" value="MerR_1"/>
    <property type="match status" value="1"/>
</dbReference>
<reference evidence="3 4" key="1">
    <citation type="submission" date="2019-08" db="EMBL/GenBank/DDBJ databases">
        <authorList>
            <person name="Ye J."/>
        </authorList>
    </citation>
    <scope>NUCLEOTIDE SEQUENCE [LARGE SCALE GENOMIC DNA]</scope>
    <source>
        <strain evidence="3 4">TK008</strain>
    </source>
</reference>
<name>A0A5C6S7B3_9RHOB</name>
<keyword evidence="4" id="KW-1185">Reference proteome</keyword>
<gene>
    <name evidence="3" type="ORF">FQV27_00425</name>
</gene>
<comment type="caution">
    <text evidence="3">The sequence shown here is derived from an EMBL/GenBank/DDBJ whole genome shotgun (WGS) entry which is preliminary data.</text>
</comment>
<evidence type="ECO:0000256" key="1">
    <source>
        <dbReference type="SAM" id="MobiDB-lite"/>
    </source>
</evidence>